<organism evidence="2 3">
    <name type="scientific">Rangifer tarandus platyrhynchus</name>
    <name type="common">Svalbard reindeer</name>
    <dbReference type="NCBI Taxonomy" id="3082113"/>
    <lineage>
        <taxon>Eukaryota</taxon>
        <taxon>Metazoa</taxon>
        <taxon>Chordata</taxon>
        <taxon>Craniata</taxon>
        <taxon>Vertebrata</taxon>
        <taxon>Euteleostomi</taxon>
        <taxon>Mammalia</taxon>
        <taxon>Eutheria</taxon>
        <taxon>Laurasiatheria</taxon>
        <taxon>Artiodactyla</taxon>
        <taxon>Ruminantia</taxon>
        <taxon>Pecora</taxon>
        <taxon>Cervidae</taxon>
        <taxon>Odocoileinae</taxon>
        <taxon>Rangifer</taxon>
    </lineage>
</organism>
<feature type="compositionally biased region" description="Low complexity" evidence="1">
    <location>
        <begin position="144"/>
        <end position="155"/>
    </location>
</feature>
<name>A0ABN8ZJT8_RANTA</name>
<feature type="compositionally biased region" description="Polar residues" evidence="1">
    <location>
        <begin position="42"/>
        <end position="51"/>
    </location>
</feature>
<reference evidence="2" key="1">
    <citation type="submission" date="2023-04" db="EMBL/GenBank/DDBJ databases">
        <authorList>
            <consortium name="ELIXIR-Norway"/>
        </authorList>
    </citation>
    <scope>NUCLEOTIDE SEQUENCE [LARGE SCALE GENOMIC DNA]</scope>
</reference>
<feature type="compositionally biased region" description="Pro residues" evidence="1">
    <location>
        <begin position="156"/>
        <end position="167"/>
    </location>
</feature>
<evidence type="ECO:0000256" key="1">
    <source>
        <dbReference type="SAM" id="MobiDB-lite"/>
    </source>
</evidence>
<accession>A0ABN8ZJT8</accession>
<feature type="compositionally biased region" description="Gly residues" evidence="1">
    <location>
        <begin position="134"/>
        <end position="143"/>
    </location>
</feature>
<proteinExistence type="predicted"/>
<dbReference type="Proteomes" id="UP001176941">
    <property type="component" value="Chromosome 4"/>
</dbReference>
<gene>
    <name evidence="2" type="ORF">MRATA1EN1_LOCUS23142</name>
</gene>
<keyword evidence="3" id="KW-1185">Reference proteome</keyword>
<feature type="compositionally biased region" description="Low complexity" evidence="1">
    <location>
        <begin position="80"/>
        <end position="99"/>
    </location>
</feature>
<feature type="region of interest" description="Disordered" evidence="1">
    <location>
        <begin position="23"/>
        <end position="232"/>
    </location>
</feature>
<feature type="compositionally biased region" description="Low complexity" evidence="1">
    <location>
        <begin position="168"/>
        <end position="204"/>
    </location>
</feature>
<protein>
    <submittedName>
        <fullName evidence="2">Uncharacterized protein</fullName>
    </submittedName>
</protein>
<sequence length="232" mass="23719">MSVYYTLHALGSPYLHVREQSTNTHPFPKRKAQGLEERVGSLSVQPHNAGSHTVAHAPPRRPHSARGSTAPGPVAPPPAALGGAATGRRFPRWRFPSSFAGEPENPERTGPARRRMLSSEQVQFASRKLESYTGVGGGRGGISGQPDSPTTTSGLSPPPLDPAPSSAPPRVASVSGSRPRGAGAAAGASLHSPPPAAGSAAGPGRARERSPGGRAATAAEGNPGRRRRAGEG</sequence>
<evidence type="ECO:0000313" key="2">
    <source>
        <dbReference type="EMBL" id="CAI9174180.1"/>
    </source>
</evidence>
<evidence type="ECO:0000313" key="3">
    <source>
        <dbReference type="Proteomes" id="UP001176941"/>
    </source>
</evidence>
<dbReference type="EMBL" id="OX459940">
    <property type="protein sequence ID" value="CAI9174180.1"/>
    <property type="molecule type" value="Genomic_DNA"/>
</dbReference>